<dbReference type="InterPro" id="IPR014718">
    <property type="entry name" value="GH-type_carb-bd"/>
</dbReference>
<protein>
    <submittedName>
        <fullName evidence="1">DUF4432 family protein</fullName>
    </submittedName>
</protein>
<comment type="caution">
    <text evidence="1">The sequence shown here is derived from an EMBL/GenBank/DDBJ whole genome shotgun (WGS) entry which is preliminary data.</text>
</comment>
<dbReference type="EMBL" id="VKKG01000003">
    <property type="protein sequence ID" value="TRY18343.1"/>
    <property type="molecule type" value="Genomic_DNA"/>
</dbReference>
<keyword evidence="2" id="KW-1185">Reference proteome</keyword>
<dbReference type="GO" id="GO:0005975">
    <property type="term" value="P:carbohydrate metabolic process"/>
    <property type="evidence" value="ECO:0007669"/>
    <property type="project" value="InterPro"/>
</dbReference>
<dbReference type="RefSeq" id="WP_143938319.1">
    <property type="nucleotide sequence ID" value="NZ_VKKG01000003.1"/>
</dbReference>
<dbReference type="Gene3D" id="2.70.98.10">
    <property type="match status" value="1"/>
</dbReference>
<reference evidence="1 2" key="1">
    <citation type="submission" date="2019-07" db="EMBL/GenBank/DDBJ databases">
        <authorList>
            <person name="Zhou L.-Y."/>
        </authorList>
    </citation>
    <scope>NUCLEOTIDE SEQUENCE [LARGE SCALE GENOMIC DNA]</scope>
    <source>
        <strain evidence="1 2">YIM 101269</strain>
    </source>
</reference>
<sequence length="364" mass="40068">MRPDYVPTSAVHLHPSMFSDAERVIVSTNDAVVSTFRYDSGVEAVRITTDRVEVVVLPFRGQQVWRYTVDGEPLTMVTHFEEPAASTTFGETYGGFLLHCGLTGIGHPSAEDTHAHHGELPNGRFDEAELLLGDGPEGSWVGITGSFRHRVSHGIDVVFEPFLALRPGGTALDLDVRISNQRTNPFRYSYLCHVNWPIFDGARLAQTVPMDADHFELAPDPGQDTETAEYTARIETDLGAGDTLHESQPVVPEYCAVLTPVSDDDGWAHFLQVRPDGRAASVSYETEHLPHAIRWISNTGDEQAAGFCLPSTAHHRGFLAAERDGMVREIPGMGSVEMSFEIDFLSDADSARRLELIEQVLALD</sequence>
<accession>A0A553K0W7</accession>
<dbReference type="SUPFAM" id="SSF74650">
    <property type="entry name" value="Galactose mutarotase-like"/>
    <property type="match status" value="1"/>
</dbReference>
<dbReference type="OrthoDB" id="146552at2"/>
<gene>
    <name evidence="1" type="ORF">FOJ82_09970</name>
</gene>
<name>A0A553K0W7_9ACTN</name>
<dbReference type="GO" id="GO:0030246">
    <property type="term" value="F:carbohydrate binding"/>
    <property type="evidence" value="ECO:0007669"/>
    <property type="project" value="InterPro"/>
</dbReference>
<organism evidence="1 2">
    <name type="scientific">Tessaracoccus rhinocerotis</name>
    <dbReference type="NCBI Taxonomy" id="1689449"/>
    <lineage>
        <taxon>Bacteria</taxon>
        <taxon>Bacillati</taxon>
        <taxon>Actinomycetota</taxon>
        <taxon>Actinomycetes</taxon>
        <taxon>Propionibacteriales</taxon>
        <taxon>Propionibacteriaceae</taxon>
        <taxon>Tessaracoccus</taxon>
    </lineage>
</organism>
<evidence type="ECO:0000313" key="1">
    <source>
        <dbReference type="EMBL" id="TRY18343.1"/>
    </source>
</evidence>
<evidence type="ECO:0000313" key="2">
    <source>
        <dbReference type="Proteomes" id="UP000317638"/>
    </source>
</evidence>
<dbReference type="InterPro" id="IPR027839">
    <property type="entry name" value="DUF4432"/>
</dbReference>
<dbReference type="Proteomes" id="UP000317638">
    <property type="component" value="Unassembled WGS sequence"/>
</dbReference>
<proteinExistence type="predicted"/>
<dbReference type="InterPro" id="IPR011013">
    <property type="entry name" value="Gal_mutarotase_sf_dom"/>
</dbReference>
<dbReference type="AlphaFoldDB" id="A0A553K0W7"/>
<dbReference type="Pfam" id="PF14486">
    <property type="entry name" value="DUF4432"/>
    <property type="match status" value="1"/>
</dbReference>
<dbReference type="GO" id="GO:0003824">
    <property type="term" value="F:catalytic activity"/>
    <property type="evidence" value="ECO:0007669"/>
    <property type="project" value="InterPro"/>
</dbReference>